<keyword evidence="3 8" id="KW-1134">Transmembrane beta strand</keyword>
<dbReference type="Gene3D" id="2.170.130.10">
    <property type="entry name" value="TonB-dependent receptor, plug domain"/>
    <property type="match status" value="1"/>
</dbReference>
<organism evidence="13 14">
    <name type="scientific">Reichenbachiella agariperforans</name>
    <dbReference type="NCBI Taxonomy" id="156994"/>
    <lineage>
        <taxon>Bacteria</taxon>
        <taxon>Pseudomonadati</taxon>
        <taxon>Bacteroidota</taxon>
        <taxon>Cytophagia</taxon>
        <taxon>Cytophagales</taxon>
        <taxon>Reichenbachiellaceae</taxon>
        <taxon>Reichenbachiella</taxon>
    </lineage>
</organism>
<sequence>MKKQLLIICFILFGAVIAFAQQSVTGTVTAVDEPGGMPGVSVLEKGTTNGTVTNIDGQFSMTLKSEDAILVFSFVGYETQESLVAGRSAVDVTLNLDVATLSEIVVIGYGEVEKDDVTGAVATLGDTDFNQGVTTSPQDLLTGRMAGVSVTSAGGAPGSASTIRIRGGSSLGGATNDPLIVIDGFPIDDGAVSGLSNPLNTLNPNDIESFTVLKDASAAAIYGSRASNGVILITTKKGKSGKLKVNLNSQVSVSTPTKYVDVLTGDEYRELVTGLNGSDFSGIDDAALRKLGDENTDWQKEIFETAISQNHNVSVSGAAGGIPFRASYGFTDQNGILKTTSTTRHSLSLNLSPSLLDNHLKVNVNAKGTLANSNFGDEGAVGSAVNFDPTQPVYNGNSRYNGYFAYTTTTLPDGSIDPEGPANTFISNPVAMLELRENTADVNRFIGNVQLDYKFHFFPELKANLNLGMDRTSTDGVDNALPGTTWTYRDYTGDNGRLLDYTSESNSELLEFYLNYNKKFGQHSVDVIGGYSWQHWERAGTTFDRNTDGTQVVQDTKDSDENFLVSFYGRLIYDYDSRYVLTATVRQDGSSRFIGDNQWGLFPSLALAWNLHNESFLEGVPSLSMLKLRLGYGVTGQQGLSPDLVDPYYPAIAKYLRSTTGASVQFGNDYYNTLRPAAYDANLKWEETTTYNIGLDFGFWDDKLSGSIEYYQKTTDDLLNNIPIADGSNFSNYLITNVGSMEISGLEVSLTGRLVSKADFTWSVGANFTYNTREITQLSKTNDPNDPGVQVGAIAGGTDNKIQILTVGHAPYAFYTFQQVYDANGNALEGIYVDRTEEGGEVISNQFNKYHNQNPNADVLVGINSRLNYKNIDFSFSGRWSIGNYVYNNGLADNSLSSLYQSSANGYFGNIRQSAAEIGFSVPQYWSDMYVQDASFFKMDNISLGYTLDGLFENKLKARLSFTVQNAFVITDYEGIDPEVDGGIDNNIYPRPRTYLVGLNLNF</sequence>
<feature type="chain" id="PRO_5012839116" evidence="10">
    <location>
        <begin position="21"/>
        <end position="1003"/>
    </location>
</feature>
<dbReference type="NCBIfam" id="TIGR04057">
    <property type="entry name" value="SusC_RagA_signa"/>
    <property type="match status" value="1"/>
</dbReference>
<feature type="domain" description="TonB-dependent receptor-like beta-barrel" evidence="11">
    <location>
        <begin position="395"/>
        <end position="966"/>
    </location>
</feature>
<dbReference type="InterPro" id="IPR037066">
    <property type="entry name" value="Plug_dom_sf"/>
</dbReference>
<dbReference type="InterPro" id="IPR012910">
    <property type="entry name" value="Plug_dom"/>
</dbReference>
<dbReference type="NCBIfam" id="TIGR04056">
    <property type="entry name" value="OMP_RagA_SusC"/>
    <property type="match status" value="1"/>
</dbReference>
<feature type="signal peptide" evidence="10">
    <location>
        <begin position="1"/>
        <end position="20"/>
    </location>
</feature>
<dbReference type="InterPro" id="IPR023996">
    <property type="entry name" value="TonB-dep_OMP_SusC/RagA"/>
</dbReference>
<dbReference type="Pfam" id="PF07715">
    <property type="entry name" value="Plug"/>
    <property type="match status" value="1"/>
</dbReference>
<dbReference type="SUPFAM" id="SSF56935">
    <property type="entry name" value="Porins"/>
    <property type="match status" value="1"/>
</dbReference>
<dbReference type="PROSITE" id="PS52016">
    <property type="entry name" value="TONB_DEPENDENT_REC_3"/>
    <property type="match status" value="1"/>
</dbReference>
<keyword evidence="4 8" id="KW-0812">Transmembrane</keyword>
<gene>
    <name evidence="13" type="ORF">SAMN04488028_11210</name>
</gene>
<dbReference type="STRING" id="156994.SAMN04488028_11210"/>
<dbReference type="AlphaFoldDB" id="A0A1M6WG17"/>
<dbReference type="InterPro" id="IPR000531">
    <property type="entry name" value="Beta-barrel_TonB"/>
</dbReference>
<dbReference type="InterPro" id="IPR036942">
    <property type="entry name" value="Beta-barrel_TonB_sf"/>
</dbReference>
<dbReference type="Pfam" id="PF13715">
    <property type="entry name" value="CarbopepD_reg_2"/>
    <property type="match status" value="1"/>
</dbReference>
<proteinExistence type="inferred from homology"/>
<evidence type="ECO:0000256" key="6">
    <source>
        <dbReference type="ARBA" id="ARBA00023136"/>
    </source>
</evidence>
<keyword evidence="10" id="KW-0732">Signal</keyword>
<evidence type="ECO:0000259" key="11">
    <source>
        <dbReference type="Pfam" id="PF00593"/>
    </source>
</evidence>
<evidence type="ECO:0000256" key="9">
    <source>
        <dbReference type="RuleBase" id="RU003357"/>
    </source>
</evidence>
<evidence type="ECO:0000256" key="2">
    <source>
        <dbReference type="ARBA" id="ARBA00022448"/>
    </source>
</evidence>
<evidence type="ECO:0000313" key="13">
    <source>
        <dbReference type="EMBL" id="SHK92475.1"/>
    </source>
</evidence>
<keyword evidence="6 8" id="KW-0472">Membrane</keyword>
<evidence type="ECO:0000256" key="4">
    <source>
        <dbReference type="ARBA" id="ARBA00022692"/>
    </source>
</evidence>
<reference evidence="14" key="1">
    <citation type="submission" date="2016-11" db="EMBL/GenBank/DDBJ databases">
        <authorList>
            <person name="Varghese N."/>
            <person name="Submissions S."/>
        </authorList>
    </citation>
    <scope>NUCLEOTIDE SEQUENCE [LARGE SCALE GENOMIC DNA]</scope>
    <source>
        <strain evidence="14">DSM 26134</strain>
    </source>
</reference>
<keyword evidence="7 8" id="KW-0998">Cell outer membrane</keyword>
<evidence type="ECO:0000259" key="12">
    <source>
        <dbReference type="Pfam" id="PF07715"/>
    </source>
</evidence>
<evidence type="ECO:0000256" key="5">
    <source>
        <dbReference type="ARBA" id="ARBA00023077"/>
    </source>
</evidence>
<comment type="subcellular location">
    <subcellularLocation>
        <location evidence="1 8">Cell outer membrane</location>
        <topology evidence="1 8">Multi-pass membrane protein</topology>
    </subcellularLocation>
</comment>
<keyword evidence="5 9" id="KW-0798">TonB box</keyword>
<dbReference type="SUPFAM" id="SSF49464">
    <property type="entry name" value="Carboxypeptidase regulatory domain-like"/>
    <property type="match status" value="1"/>
</dbReference>
<comment type="similarity">
    <text evidence="8 9">Belongs to the TonB-dependent receptor family.</text>
</comment>
<dbReference type="RefSeq" id="WP_073125444.1">
    <property type="nucleotide sequence ID" value="NZ_FRAA01000012.1"/>
</dbReference>
<evidence type="ECO:0000256" key="8">
    <source>
        <dbReference type="PROSITE-ProRule" id="PRU01360"/>
    </source>
</evidence>
<evidence type="ECO:0000256" key="1">
    <source>
        <dbReference type="ARBA" id="ARBA00004571"/>
    </source>
</evidence>
<dbReference type="GO" id="GO:0009279">
    <property type="term" value="C:cell outer membrane"/>
    <property type="evidence" value="ECO:0007669"/>
    <property type="project" value="UniProtKB-SubCell"/>
</dbReference>
<dbReference type="EMBL" id="FRAA01000012">
    <property type="protein sequence ID" value="SHK92475.1"/>
    <property type="molecule type" value="Genomic_DNA"/>
</dbReference>
<accession>A0A1M6WG17</accession>
<keyword evidence="2 8" id="KW-0813">Transport</keyword>
<dbReference type="InterPro" id="IPR039426">
    <property type="entry name" value="TonB-dep_rcpt-like"/>
</dbReference>
<dbReference type="Gene3D" id="2.40.170.20">
    <property type="entry name" value="TonB-dependent receptor, beta-barrel domain"/>
    <property type="match status" value="1"/>
</dbReference>
<dbReference type="Proteomes" id="UP000184474">
    <property type="component" value="Unassembled WGS sequence"/>
</dbReference>
<keyword evidence="14" id="KW-1185">Reference proteome</keyword>
<dbReference type="InterPro" id="IPR008969">
    <property type="entry name" value="CarboxyPept-like_regulatory"/>
</dbReference>
<protein>
    <submittedName>
        <fullName evidence="13">Iron complex outermembrane recepter protein</fullName>
    </submittedName>
</protein>
<evidence type="ECO:0000256" key="7">
    <source>
        <dbReference type="ARBA" id="ARBA00023237"/>
    </source>
</evidence>
<evidence type="ECO:0000313" key="14">
    <source>
        <dbReference type="Proteomes" id="UP000184474"/>
    </source>
</evidence>
<dbReference type="Pfam" id="PF00593">
    <property type="entry name" value="TonB_dep_Rec_b-barrel"/>
    <property type="match status" value="1"/>
</dbReference>
<dbReference type="InterPro" id="IPR023997">
    <property type="entry name" value="TonB-dep_OMP_SusC/RagA_CS"/>
</dbReference>
<evidence type="ECO:0000256" key="3">
    <source>
        <dbReference type="ARBA" id="ARBA00022452"/>
    </source>
</evidence>
<feature type="domain" description="TonB-dependent receptor plug" evidence="12">
    <location>
        <begin position="114"/>
        <end position="230"/>
    </location>
</feature>
<dbReference type="Gene3D" id="2.60.40.1120">
    <property type="entry name" value="Carboxypeptidase-like, regulatory domain"/>
    <property type="match status" value="1"/>
</dbReference>
<name>A0A1M6WG17_REIAG</name>
<evidence type="ECO:0000256" key="10">
    <source>
        <dbReference type="SAM" id="SignalP"/>
    </source>
</evidence>